<keyword evidence="3 8" id="KW-0813">Transport</keyword>
<feature type="transmembrane region" description="Helical" evidence="8">
    <location>
        <begin position="223"/>
        <end position="256"/>
    </location>
</feature>
<dbReference type="GeneID" id="8822921"/>
<keyword evidence="5 8" id="KW-0812">Transmembrane</keyword>
<dbReference type="InterPro" id="IPR000515">
    <property type="entry name" value="MetI-like"/>
</dbReference>
<dbReference type="Proteomes" id="UP000001879">
    <property type="component" value="Chromosome"/>
</dbReference>
<comment type="subcellular location">
    <subcellularLocation>
        <location evidence="1 8">Cell membrane</location>
        <topology evidence="1 8">Multi-pass membrane protein</topology>
    </subcellularLocation>
</comment>
<evidence type="ECO:0000256" key="8">
    <source>
        <dbReference type="RuleBase" id="RU363032"/>
    </source>
</evidence>
<dbReference type="PaxDb" id="547559-Nmag_0102"/>
<dbReference type="KEGG" id="nmg:Nmag_0102"/>
<dbReference type="GO" id="GO:0005886">
    <property type="term" value="C:plasma membrane"/>
    <property type="evidence" value="ECO:0007669"/>
    <property type="project" value="UniProtKB-SubCell"/>
</dbReference>
<dbReference type="AlphaFoldDB" id="D3SWA9"/>
<feature type="domain" description="ABC transmembrane type-1" evidence="9">
    <location>
        <begin position="82"/>
        <end position="287"/>
    </location>
</feature>
<evidence type="ECO:0000313" key="11">
    <source>
        <dbReference type="EMBL" id="ELY34465.1"/>
    </source>
</evidence>
<evidence type="ECO:0000313" key="13">
    <source>
        <dbReference type="Proteomes" id="UP000011543"/>
    </source>
</evidence>
<evidence type="ECO:0000256" key="4">
    <source>
        <dbReference type="ARBA" id="ARBA00022475"/>
    </source>
</evidence>
<dbReference type="InterPro" id="IPR035906">
    <property type="entry name" value="MetI-like_sf"/>
</dbReference>
<dbReference type="EMBL" id="AOHS01000007">
    <property type="protein sequence ID" value="ELY34465.1"/>
    <property type="molecule type" value="Genomic_DNA"/>
</dbReference>
<reference evidence="12" key="1">
    <citation type="submission" date="2010-02" db="EMBL/GenBank/DDBJ databases">
        <title>Complete sequence of chromosome of Natrialba magadii ATCC 43099.</title>
        <authorList>
            <consortium name="US DOE Joint Genome Institute"/>
            <person name="Lucas S."/>
            <person name="Copeland A."/>
            <person name="Lapidus A."/>
            <person name="Cheng J.-F."/>
            <person name="Bruce D."/>
            <person name="Goodwin L."/>
            <person name="Pitluck S."/>
            <person name="Davenport K."/>
            <person name="Saunders E."/>
            <person name="Detter J.C."/>
            <person name="Han C."/>
            <person name="Tapia R."/>
            <person name="Land M."/>
            <person name="Hauser L."/>
            <person name="Kyrpides N."/>
            <person name="Mikhailova N."/>
            <person name="De Castro R.E."/>
            <person name="Maupin-Furlow J.A."/>
            <person name="Woyke T."/>
        </authorList>
    </citation>
    <scope>NUCLEOTIDE SEQUENCE [LARGE SCALE GENOMIC DNA]</scope>
    <source>
        <strain evidence="12">ATCC 43099 / DSM 3394 / CCM 3739 / CIP 104546 / IAM 13178 / JCM 8861 / NBRC 102185 / NCIMB 2190 / MS3</strain>
    </source>
</reference>
<evidence type="ECO:0000256" key="1">
    <source>
        <dbReference type="ARBA" id="ARBA00004651"/>
    </source>
</evidence>
<protein>
    <submittedName>
        <fullName evidence="10">ABC-type transport system permease protein (Probable substrate spermidine/putrescine)</fullName>
    </submittedName>
    <submittedName>
        <fullName evidence="11">Binding-protein-dependent transport system inner membrane protein</fullName>
    </submittedName>
</protein>
<dbReference type="Proteomes" id="UP000011543">
    <property type="component" value="Unassembled WGS sequence"/>
</dbReference>
<evidence type="ECO:0000256" key="3">
    <source>
        <dbReference type="ARBA" id="ARBA00022448"/>
    </source>
</evidence>
<evidence type="ECO:0000256" key="6">
    <source>
        <dbReference type="ARBA" id="ARBA00022989"/>
    </source>
</evidence>
<gene>
    <name evidence="10" type="ordered locus">Nmag_0102</name>
    <name evidence="11" type="ORF">C500_00982</name>
</gene>
<dbReference type="CDD" id="cd06261">
    <property type="entry name" value="TM_PBP2"/>
    <property type="match status" value="1"/>
</dbReference>
<evidence type="ECO:0000313" key="10">
    <source>
        <dbReference type="EMBL" id="ADD03701.1"/>
    </source>
</evidence>
<dbReference type="OrthoDB" id="57451at2157"/>
<evidence type="ECO:0000256" key="5">
    <source>
        <dbReference type="ARBA" id="ARBA00022692"/>
    </source>
</evidence>
<evidence type="ECO:0000256" key="2">
    <source>
        <dbReference type="ARBA" id="ARBA00007069"/>
    </source>
</evidence>
<evidence type="ECO:0000256" key="7">
    <source>
        <dbReference type="ARBA" id="ARBA00023136"/>
    </source>
</evidence>
<keyword evidence="7 8" id="KW-0472">Membrane</keyword>
<accession>D3SWA9</accession>
<reference evidence="11 13" key="3">
    <citation type="journal article" date="2014" name="PLoS Genet.">
        <title>Phylogenetically driven sequencing of extremely halophilic archaea reveals strategies for static and dynamic osmo-response.</title>
        <authorList>
            <person name="Becker E.A."/>
            <person name="Seitzer P.M."/>
            <person name="Tritt A."/>
            <person name="Larsen D."/>
            <person name="Krusor M."/>
            <person name="Yao A.I."/>
            <person name="Wu D."/>
            <person name="Madern D."/>
            <person name="Eisen J.A."/>
            <person name="Darling A.E."/>
            <person name="Facciotti M.T."/>
        </authorList>
    </citation>
    <scope>NUCLEOTIDE SEQUENCE [LARGE SCALE GENOMIC DNA]</scope>
    <source>
        <strain evidence="13">ATCC 43099 / DSM 3394 / CCM 3739 / CIP 104546 / IAM 13178 / JCM 8861 / NBRC 102185 / NCIMB 2190 / MS3</strain>
        <strain evidence="11">MS-3</strain>
    </source>
</reference>
<comment type="similarity">
    <text evidence="2">Belongs to the binding-protein-dependent transport system permease family. CysTW subfamily.</text>
</comment>
<keyword evidence="12" id="KW-1185">Reference proteome</keyword>
<dbReference type="PANTHER" id="PTHR42929">
    <property type="entry name" value="INNER MEMBRANE ABC TRANSPORTER PERMEASE PROTEIN YDCU-RELATED-RELATED"/>
    <property type="match status" value="1"/>
</dbReference>
<feature type="transmembrane region" description="Helical" evidence="8">
    <location>
        <begin position="168"/>
        <end position="187"/>
    </location>
</feature>
<keyword evidence="6 8" id="KW-1133">Transmembrane helix</keyword>
<dbReference type="PANTHER" id="PTHR42929:SF1">
    <property type="entry name" value="INNER MEMBRANE ABC TRANSPORTER PERMEASE PROTEIN YDCU-RELATED"/>
    <property type="match status" value="1"/>
</dbReference>
<dbReference type="STRING" id="547559.Nmag_0102"/>
<keyword evidence="4" id="KW-1003">Cell membrane</keyword>
<name>D3SWA9_NATMM</name>
<dbReference type="RefSeq" id="WP_004267092.1">
    <property type="nucleotide sequence ID" value="NC_013922.1"/>
</dbReference>
<dbReference type="Gene3D" id="1.10.3720.10">
    <property type="entry name" value="MetI-like"/>
    <property type="match status" value="1"/>
</dbReference>
<feature type="transmembrane region" description="Helical" evidence="8">
    <location>
        <begin position="116"/>
        <end position="137"/>
    </location>
</feature>
<proteinExistence type="inferred from homology"/>
<dbReference type="PROSITE" id="PS50928">
    <property type="entry name" value="ABC_TM1"/>
    <property type="match status" value="1"/>
</dbReference>
<dbReference type="EMBL" id="CP001932">
    <property type="protein sequence ID" value="ADD03701.1"/>
    <property type="molecule type" value="Genomic_DNA"/>
</dbReference>
<evidence type="ECO:0000259" key="9">
    <source>
        <dbReference type="PROSITE" id="PS50928"/>
    </source>
</evidence>
<sequence>MATKTEQSTINEYSQSVLKYIRDRPRLRVLLLVGPTVGLLVAFVIVPVLIMLWYAFLTGLPPADYTLENFARIFDPLYLGIIWDTFLIATGTTIFTVALGYTLAYSMVRFSTKTTVLLLLVILPFWTNYIVRMYAWINILQADGVLNWALNSVGIVEGSQRFMFSHEAVLVGLIYVWLPLAVLPFYASIKTMDEDLIEAAKDLGAGPLKAFFTVTLPMTKNGIYAGLILVAVPAFGAFVTPALLGGTGSVMIGMVIDNQFNQAFNWNFGAALGVFLTLVVLASLLLAVLAGVEDKILKRPETEGET</sequence>
<dbReference type="GO" id="GO:0055085">
    <property type="term" value="P:transmembrane transport"/>
    <property type="evidence" value="ECO:0007669"/>
    <property type="project" value="InterPro"/>
</dbReference>
<dbReference type="Pfam" id="PF00528">
    <property type="entry name" value="BPD_transp_1"/>
    <property type="match status" value="1"/>
</dbReference>
<feature type="transmembrane region" description="Helical" evidence="8">
    <location>
        <begin position="268"/>
        <end position="292"/>
    </location>
</feature>
<dbReference type="SUPFAM" id="SSF161098">
    <property type="entry name" value="MetI-like"/>
    <property type="match status" value="1"/>
</dbReference>
<evidence type="ECO:0000313" key="12">
    <source>
        <dbReference type="Proteomes" id="UP000001879"/>
    </source>
</evidence>
<reference evidence="10" key="4">
    <citation type="submission" date="2016-09" db="EMBL/GenBank/DDBJ databases">
        <authorList>
            <person name="Pfeiffer F."/>
        </authorList>
    </citation>
    <scope>NUCLEOTIDE SEQUENCE</scope>
    <source>
        <strain evidence="10">ATCC 43099</strain>
    </source>
</reference>
<reference evidence="10 12" key="2">
    <citation type="journal article" date="2012" name="BMC Genomics">
        <title>A comparative genomics perspective on the genetic content of the alkaliphilic haloarchaeon Natrialba magadii ATCC 43099T.</title>
        <authorList>
            <person name="Siddaramappa S."/>
            <person name="Challacombe J.F."/>
            <person name="Decastro R.E."/>
            <person name="Pfeiffer F."/>
            <person name="Sastre D.E."/>
            <person name="Gimenez M.I."/>
            <person name="Paggi R.A."/>
            <person name="Detter J.C."/>
            <person name="Davenport K.W."/>
            <person name="Goodwin L.A."/>
            <person name="Kyrpides N."/>
            <person name="Tapia R."/>
            <person name="Pitluck S."/>
            <person name="Lucas S."/>
            <person name="Woyke T."/>
            <person name="Maupin-Furlow J.A."/>
        </authorList>
    </citation>
    <scope>NUCLEOTIDE SEQUENCE [LARGE SCALE GENOMIC DNA]</scope>
    <source>
        <strain evidence="10">ATCC 43099</strain>
        <strain evidence="12">ATCC 43099 / DSM 3394 / CCM 3739 / CIP 104546 / IAM 13178 / JCM 8861 / NBRC 102185 / NCIMB 2190 / MS3</strain>
    </source>
</reference>
<dbReference type="eggNOG" id="arCOG00161">
    <property type="taxonomic scope" value="Archaea"/>
</dbReference>
<feature type="transmembrane region" description="Helical" evidence="8">
    <location>
        <begin position="29"/>
        <end position="57"/>
    </location>
</feature>
<dbReference type="PATRIC" id="fig|547559.17.peg.187"/>
<feature type="transmembrane region" description="Helical" evidence="8">
    <location>
        <begin position="77"/>
        <end position="104"/>
    </location>
</feature>
<organism evidence="10 12">
    <name type="scientific">Natrialba magadii (strain ATCC 43099 / DSM 3394 / CCM 3739 / CIP 104546 / IAM 13178 / JCM 8861 / NBRC 102185 / NCIMB 2190 / MS3)</name>
    <name type="common">Natronobacterium magadii</name>
    <dbReference type="NCBI Taxonomy" id="547559"/>
    <lineage>
        <taxon>Archaea</taxon>
        <taxon>Methanobacteriati</taxon>
        <taxon>Methanobacteriota</taxon>
        <taxon>Stenosarchaea group</taxon>
        <taxon>Halobacteria</taxon>
        <taxon>Halobacteriales</taxon>
        <taxon>Natrialbaceae</taxon>
        <taxon>Natrialba</taxon>
    </lineage>
</organism>
<dbReference type="HOGENOM" id="CLU_016047_18_3_2"/>